<evidence type="ECO:0000256" key="3">
    <source>
        <dbReference type="SAM" id="SignalP"/>
    </source>
</evidence>
<accession>A0A934QR69</accession>
<dbReference type="AlphaFoldDB" id="A0A934QR69"/>
<evidence type="ECO:0000313" key="5">
    <source>
        <dbReference type="Proteomes" id="UP000635245"/>
    </source>
</evidence>
<feature type="compositionally biased region" description="Pro residues" evidence="1">
    <location>
        <begin position="135"/>
        <end position="145"/>
    </location>
</feature>
<evidence type="ECO:0000313" key="4">
    <source>
        <dbReference type="EMBL" id="MBK1784623.1"/>
    </source>
</evidence>
<organism evidence="4 5">
    <name type="scientific">Prauserella cavernicola</name>
    <dbReference type="NCBI Taxonomy" id="2800127"/>
    <lineage>
        <taxon>Bacteria</taxon>
        <taxon>Bacillati</taxon>
        <taxon>Actinomycetota</taxon>
        <taxon>Actinomycetes</taxon>
        <taxon>Pseudonocardiales</taxon>
        <taxon>Pseudonocardiaceae</taxon>
        <taxon>Prauserella</taxon>
    </lineage>
</organism>
<keyword evidence="2" id="KW-0812">Transmembrane</keyword>
<evidence type="ECO:0008006" key="6">
    <source>
        <dbReference type="Google" id="ProtNLM"/>
    </source>
</evidence>
<proteinExistence type="predicted"/>
<feature type="transmembrane region" description="Helical" evidence="2">
    <location>
        <begin position="267"/>
        <end position="289"/>
    </location>
</feature>
<feature type="signal peptide" evidence="3">
    <location>
        <begin position="1"/>
        <end position="25"/>
    </location>
</feature>
<feature type="chain" id="PRO_5037206127" description="DUF320 domain-containing protein" evidence="3">
    <location>
        <begin position="26"/>
        <end position="295"/>
    </location>
</feature>
<dbReference type="RefSeq" id="WP_200317167.1">
    <property type="nucleotide sequence ID" value="NZ_JAENJH010000002.1"/>
</dbReference>
<reference evidence="4" key="1">
    <citation type="submission" date="2020-12" db="EMBL/GenBank/DDBJ databases">
        <title>Prauserella sp. ASG 168, a novel actinomycete isolated from cave rock.</title>
        <authorList>
            <person name="Suriyachadkun C."/>
        </authorList>
    </citation>
    <scope>NUCLEOTIDE SEQUENCE</scope>
    <source>
        <strain evidence="4">ASG 168</strain>
    </source>
</reference>
<sequence length="295" mass="28416">MHRSTGRVAAVGTAAFVLAGTAALAAPGVAAAETKKVPCGSTVTAAPGDRIQGVTLLGLTLDLGVVTDGIGSLLDGVCKVTVNVVDTVVAPVPGVGAPVAGAVNGTVEGVTGTANKAVGQVAGALAGPSGNQPAPQQPPVRPEPQSPGTRPAPAGPPAQPDRLGTIPAPNSPVLGGAALPGAAWLGFGTAWAPMRDYSGLPTATPGLFSMSPGIRYGGQIPGYSPEFGILGQDAGEDGAGEGGDAVRSAGSADALPSASGGVADGPALPMLLAVLALSGVSAALVRTWVLRRATT</sequence>
<evidence type="ECO:0000256" key="2">
    <source>
        <dbReference type="SAM" id="Phobius"/>
    </source>
</evidence>
<keyword evidence="2" id="KW-1133">Transmembrane helix</keyword>
<keyword evidence="3" id="KW-0732">Signal</keyword>
<feature type="region of interest" description="Disordered" evidence="1">
    <location>
        <begin position="234"/>
        <end position="258"/>
    </location>
</feature>
<gene>
    <name evidence="4" type="ORF">JHE00_09820</name>
</gene>
<comment type="caution">
    <text evidence="4">The sequence shown here is derived from an EMBL/GenBank/DDBJ whole genome shotgun (WGS) entry which is preliminary data.</text>
</comment>
<keyword evidence="2" id="KW-0472">Membrane</keyword>
<name>A0A934QR69_9PSEU</name>
<dbReference type="Proteomes" id="UP000635245">
    <property type="component" value="Unassembled WGS sequence"/>
</dbReference>
<protein>
    <recommendedName>
        <fullName evidence="6">DUF320 domain-containing protein</fullName>
    </recommendedName>
</protein>
<keyword evidence="5" id="KW-1185">Reference proteome</keyword>
<feature type="region of interest" description="Disordered" evidence="1">
    <location>
        <begin position="123"/>
        <end position="171"/>
    </location>
</feature>
<evidence type="ECO:0000256" key="1">
    <source>
        <dbReference type="SAM" id="MobiDB-lite"/>
    </source>
</evidence>
<dbReference type="EMBL" id="JAENJH010000002">
    <property type="protein sequence ID" value="MBK1784623.1"/>
    <property type="molecule type" value="Genomic_DNA"/>
</dbReference>